<accession>A0A7G9RJQ2</accession>
<dbReference type="AlphaFoldDB" id="A0A7G9RJQ2"/>
<dbReference type="RefSeq" id="WP_187596100.1">
    <property type="nucleotide sequence ID" value="NZ_CP060714.1"/>
</dbReference>
<dbReference type="Proteomes" id="UP000515811">
    <property type="component" value="Chromosome"/>
</dbReference>
<name>A0A7G9RJQ2_9BURK</name>
<proteinExistence type="predicted"/>
<keyword evidence="2" id="KW-1185">Reference proteome</keyword>
<evidence type="ECO:0000313" key="2">
    <source>
        <dbReference type="Proteomes" id="UP000515811"/>
    </source>
</evidence>
<reference evidence="1 2" key="1">
    <citation type="submission" date="2020-08" db="EMBL/GenBank/DDBJ databases">
        <title>Genome sequence of Diaphorobacter ruginosibacter DSM 27467T.</title>
        <authorList>
            <person name="Hyun D.-W."/>
            <person name="Bae J.-W."/>
        </authorList>
    </citation>
    <scope>NUCLEOTIDE SEQUENCE [LARGE SCALE GENOMIC DNA]</scope>
    <source>
        <strain evidence="1 2">DSM 27467</strain>
    </source>
</reference>
<protein>
    <submittedName>
        <fullName evidence="1">Uncharacterized protein</fullName>
    </submittedName>
</protein>
<dbReference type="KEGG" id="drg:H9K76_14570"/>
<organism evidence="1 2">
    <name type="scientific">Diaphorobacter ruginosibacter</name>
    <dbReference type="NCBI Taxonomy" id="1715720"/>
    <lineage>
        <taxon>Bacteria</taxon>
        <taxon>Pseudomonadati</taxon>
        <taxon>Pseudomonadota</taxon>
        <taxon>Betaproteobacteria</taxon>
        <taxon>Burkholderiales</taxon>
        <taxon>Comamonadaceae</taxon>
        <taxon>Diaphorobacter</taxon>
    </lineage>
</organism>
<sequence>MTAWHTPSDNPPDAPSAEPLEEPAALLAEWRRVTAEGLNASRAQCLAHALAWHQQALQIAHHLFHHVSSGIADDDRLAAFIVAHINLADCYAALGECNDAVDCLCCAHHQLLSLIASDSTPEPMRMAAYRHLRESQAAMNEFCAEHGDHPLMEQALLRQRAMQGAHLASTTLH</sequence>
<gene>
    <name evidence="1" type="ORF">H9K76_14570</name>
</gene>
<dbReference type="EMBL" id="CP060714">
    <property type="protein sequence ID" value="QNN55827.1"/>
    <property type="molecule type" value="Genomic_DNA"/>
</dbReference>
<evidence type="ECO:0000313" key="1">
    <source>
        <dbReference type="EMBL" id="QNN55827.1"/>
    </source>
</evidence>